<dbReference type="InterPro" id="IPR044304">
    <property type="entry name" value="NUBPL-like"/>
</dbReference>
<dbReference type="GO" id="GO:0046872">
    <property type="term" value="F:metal ion binding"/>
    <property type="evidence" value="ECO:0007669"/>
    <property type="project" value="UniProtKB-KW"/>
</dbReference>
<evidence type="ECO:0000256" key="2">
    <source>
        <dbReference type="ARBA" id="ARBA00022741"/>
    </source>
</evidence>
<organism evidence="7 8">
    <name type="scientific">Gemmatirosa kalamazoonensis</name>
    <dbReference type="NCBI Taxonomy" id="861299"/>
    <lineage>
        <taxon>Bacteria</taxon>
        <taxon>Pseudomonadati</taxon>
        <taxon>Gemmatimonadota</taxon>
        <taxon>Gemmatimonadia</taxon>
        <taxon>Gemmatimonadales</taxon>
        <taxon>Gemmatimonadaceae</taxon>
        <taxon>Gemmatirosa</taxon>
    </lineage>
</organism>
<dbReference type="Pfam" id="PF10609">
    <property type="entry name" value="ParA"/>
    <property type="match status" value="1"/>
</dbReference>
<dbReference type="AlphaFoldDB" id="W0RQG6"/>
<dbReference type="KEGG" id="gba:J421_5684"/>
<dbReference type="HAMAP" id="MF_02040">
    <property type="entry name" value="Mrp_NBP35"/>
    <property type="match status" value="1"/>
</dbReference>
<dbReference type="HOGENOM" id="CLU_024839_0_2_0"/>
<dbReference type="OrthoDB" id="9809679at2"/>
<sequence>MPSSALPLASVHPGGAPRRDPWAGQVRLARVRRVIAVGAGKGGVGKSTVAVNLALALAAEGIRVGLLDADIYGPSMPILLGITACMARARVTPERHIVPLLAHGLPFVSFGFFLGAGAPVVWRGPMVAKAVRQFATGVAWPELDLLVVDLPPGTGDVPLSLAQALALDGAVVVTQPARVAAVEAEKAAALFRALEVPVLGIVENMTGPFGRGGGRAVADTLEVPFLGEIPFDSAVVSDGDAGTPTVLTRPQSAAALALQTIARRVAESLGWQHIDGDGARDSSA</sequence>
<dbReference type="eggNOG" id="COG0489">
    <property type="taxonomic scope" value="Bacteria"/>
</dbReference>
<keyword evidence="3 6" id="KW-0067">ATP-binding</keyword>
<dbReference type="GO" id="GO:0016887">
    <property type="term" value="F:ATP hydrolysis activity"/>
    <property type="evidence" value="ECO:0007669"/>
    <property type="project" value="UniProtKB-UniRule"/>
</dbReference>
<dbReference type="EMBL" id="CP007130">
    <property type="protein sequence ID" value="AHG93219.1"/>
    <property type="molecule type" value="Genomic_DNA"/>
</dbReference>
<comment type="similarity">
    <text evidence="6">Belongs to the Mrp/NBP35 ATP-binding proteins family.</text>
</comment>
<dbReference type="Proteomes" id="UP000019151">
    <property type="component" value="Plasmid 2"/>
</dbReference>
<dbReference type="SUPFAM" id="SSF52540">
    <property type="entry name" value="P-loop containing nucleoside triphosphate hydrolases"/>
    <property type="match status" value="1"/>
</dbReference>
<keyword evidence="4 6" id="KW-0408">Iron</keyword>
<evidence type="ECO:0000313" key="8">
    <source>
        <dbReference type="Proteomes" id="UP000019151"/>
    </source>
</evidence>
<keyword evidence="8" id="KW-1185">Reference proteome</keyword>
<evidence type="ECO:0000256" key="3">
    <source>
        <dbReference type="ARBA" id="ARBA00022840"/>
    </source>
</evidence>
<dbReference type="GO" id="GO:0016226">
    <property type="term" value="P:iron-sulfur cluster assembly"/>
    <property type="evidence" value="ECO:0007669"/>
    <property type="project" value="InterPro"/>
</dbReference>
<dbReference type="PANTHER" id="PTHR42961:SF2">
    <property type="entry name" value="IRON-SULFUR PROTEIN NUBPL"/>
    <property type="match status" value="1"/>
</dbReference>
<keyword evidence="7" id="KW-0614">Plasmid</keyword>
<dbReference type="InterPro" id="IPR033756">
    <property type="entry name" value="YlxH/NBP35"/>
</dbReference>
<dbReference type="InParanoid" id="W0RQG6"/>
<dbReference type="RefSeq" id="WP_025414526.1">
    <property type="nucleotide sequence ID" value="NZ_CP007130.1"/>
</dbReference>
<accession>W0RQG6</accession>
<keyword evidence="5 6" id="KW-0411">Iron-sulfur</keyword>
<evidence type="ECO:0000256" key="1">
    <source>
        <dbReference type="ARBA" id="ARBA00022723"/>
    </source>
</evidence>
<evidence type="ECO:0000256" key="4">
    <source>
        <dbReference type="ARBA" id="ARBA00023004"/>
    </source>
</evidence>
<name>W0RQG6_9BACT</name>
<dbReference type="InterPro" id="IPR019591">
    <property type="entry name" value="Mrp/NBP35_ATP-bd"/>
</dbReference>
<keyword evidence="1 6" id="KW-0479">Metal-binding</keyword>
<evidence type="ECO:0000256" key="6">
    <source>
        <dbReference type="HAMAP-Rule" id="MF_02040"/>
    </source>
</evidence>
<dbReference type="CDD" id="cd02037">
    <property type="entry name" value="Mrp_NBP35"/>
    <property type="match status" value="1"/>
</dbReference>
<dbReference type="GO" id="GO:0140663">
    <property type="term" value="F:ATP-dependent FeS chaperone activity"/>
    <property type="evidence" value="ECO:0007669"/>
    <property type="project" value="InterPro"/>
</dbReference>
<keyword evidence="2 6" id="KW-0547">Nucleotide-binding</keyword>
<comment type="subunit">
    <text evidence="6">Homodimer.</text>
</comment>
<protein>
    <recommendedName>
        <fullName evidence="6">Iron-sulfur cluster carrier protein</fullName>
    </recommendedName>
</protein>
<dbReference type="Gene3D" id="3.40.50.300">
    <property type="entry name" value="P-loop containing nucleotide triphosphate hydrolases"/>
    <property type="match status" value="1"/>
</dbReference>
<dbReference type="PANTHER" id="PTHR42961">
    <property type="entry name" value="IRON-SULFUR PROTEIN NUBPL"/>
    <property type="match status" value="1"/>
</dbReference>
<dbReference type="GO" id="GO:0005524">
    <property type="term" value="F:ATP binding"/>
    <property type="evidence" value="ECO:0007669"/>
    <property type="project" value="UniProtKB-UniRule"/>
</dbReference>
<comment type="function">
    <text evidence="6">Binds and transfers iron-sulfur (Fe-S) clusters to target apoproteins. Can hydrolyze ATP.</text>
</comment>
<dbReference type="InterPro" id="IPR027417">
    <property type="entry name" value="P-loop_NTPase"/>
</dbReference>
<keyword evidence="6" id="KW-0378">Hydrolase</keyword>
<dbReference type="GO" id="GO:0051539">
    <property type="term" value="F:4 iron, 4 sulfur cluster binding"/>
    <property type="evidence" value="ECO:0007669"/>
    <property type="project" value="TreeGrafter"/>
</dbReference>
<dbReference type="FunCoup" id="W0RQG6">
    <property type="interactions" value="436"/>
</dbReference>
<evidence type="ECO:0000313" key="7">
    <source>
        <dbReference type="EMBL" id="AHG93219.1"/>
    </source>
</evidence>
<proteinExistence type="inferred from homology"/>
<evidence type="ECO:0000256" key="5">
    <source>
        <dbReference type="ARBA" id="ARBA00023014"/>
    </source>
</evidence>
<gene>
    <name evidence="7" type="ORF">J421_5684</name>
</gene>
<feature type="binding site" evidence="6">
    <location>
        <begin position="40"/>
        <end position="47"/>
    </location>
    <ligand>
        <name>ATP</name>
        <dbReference type="ChEBI" id="CHEBI:30616"/>
    </ligand>
</feature>
<reference evidence="7 8" key="1">
    <citation type="journal article" date="2014" name="Genome Announc.">
        <title>Genome Sequence and Methylome of Soil Bacterium Gemmatirosa kalamazoonensis KBS708T, a Member of the Rarely Cultivated Gemmatimonadetes Phylum.</title>
        <authorList>
            <person name="Debruyn J.M."/>
            <person name="Radosevich M."/>
            <person name="Wommack K.E."/>
            <person name="Polson S.W."/>
            <person name="Hauser L.J."/>
            <person name="Fawaz M.N."/>
            <person name="Korlach J."/>
            <person name="Tsai Y.C."/>
        </authorList>
    </citation>
    <scope>NUCLEOTIDE SEQUENCE [LARGE SCALE GENOMIC DNA]</scope>
    <source>
        <strain evidence="7 8">KBS708</strain>
        <plasmid evidence="8">Plasmid 2</plasmid>
    </source>
</reference>
<geneLocation type="plasmid" evidence="7 8">
    <name>2</name>
</geneLocation>